<dbReference type="InterPro" id="IPR036291">
    <property type="entry name" value="NAD(P)-bd_dom_sf"/>
</dbReference>
<dbReference type="PANTHER" id="PTHR43157">
    <property type="entry name" value="PHOSPHATIDYLINOSITOL-GLYCAN BIOSYNTHESIS CLASS F PROTEIN-RELATED"/>
    <property type="match status" value="1"/>
</dbReference>
<dbReference type="OrthoDB" id="542013at2759"/>
<keyword evidence="3" id="KW-1185">Reference proteome</keyword>
<dbReference type="PANTHER" id="PTHR43157:SF31">
    <property type="entry name" value="PHOSPHATIDYLINOSITOL-GLYCAN BIOSYNTHESIS CLASS F PROTEIN"/>
    <property type="match status" value="1"/>
</dbReference>
<comment type="caution">
    <text evidence="2">The sequence shown here is derived from an EMBL/GenBank/DDBJ whole genome shotgun (WGS) entry which is preliminary data.</text>
</comment>
<proteinExistence type="predicted"/>
<dbReference type="PRINTS" id="PR00081">
    <property type="entry name" value="GDHRDH"/>
</dbReference>
<organism evidence="2 3">
    <name type="scientific">Psilocybe cf. subviscida</name>
    <dbReference type="NCBI Taxonomy" id="2480587"/>
    <lineage>
        <taxon>Eukaryota</taxon>
        <taxon>Fungi</taxon>
        <taxon>Dikarya</taxon>
        <taxon>Basidiomycota</taxon>
        <taxon>Agaricomycotina</taxon>
        <taxon>Agaricomycetes</taxon>
        <taxon>Agaricomycetidae</taxon>
        <taxon>Agaricales</taxon>
        <taxon>Agaricineae</taxon>
        <taxon>Strophariaceae</taxon>
        <taxon>Psilocybe</taxon>
    </lineage>
</organism>
<keyword evidence="1" id="KW-0560">Oxidoreductase</keyword>
<gene>
    <name evidence="2" type="ORF">D9619_012885</name>
</gene>
<dbReference type="Gene3D" id="3.40.50.720">
    <property type="entry name" value="NAD(P)-binding Rossmann-like Domain"/>
    <property type="match status" value="1"/>
</dbReference>
<evidence type="ECO:0000313" key="2">
    <source>
        <dbReference type="EMBL" id="KAF5323689.1"/>
    </source>
</evidence>
<name>A0A8H5BHW9_9AGAR</name>
<evidence type="ECO:0008006" key="4">
    <source>
        <dbReference type="Google" id="ProtNLM"/>
    </source>
</evidence>
<dbReference type="Proteomes" id="UP000567179">
    <property type="component" value="Unassembled WGS sequence"/>
</dbReference>
<protein>
    <recommendedName>
        <fullName evidence="4">Short-chain dehydrogenase</fullName>
    </recommendedName>
</protein>
<evidence type="ECO:0000313" key="3">
    <source>
        <dbReference type="Proteomes" id="UP000567179"/>
    </source>
</evidence>
<dbReference type="InterPro" id="IPR002347">
    <property type="entry name" value="SDR_fam"/>
</dbReference>
<dbReference type="Pfam" id="PF00106">
    <property type="entry name" value="adh_short"/>
    <property type="match status" value="1"/>
</dbReference>
<dbReference type="AlphaFoldDB" id="A0A8H5BHW9"/>
<dbReference type="SUPFAM" id="SSF51735">
    <property type="entry name" value="NAD(P)-binding Rossmann-fold domains"/>
    <property type="match status" value="1"/>
</dbReference>
<dbReference type="EMBL" id="JAACJJ010000017">
    <property type="protein sequence ID" value="KAF5323689.1"/>
    <property type="molecule type" value="Genomic_DNA"/>
</dbReference>
<dbReference type="GO" id="GO:0016491">
    <property type="term" value="F:oxidoreductase activity"/>
    <property type="evidence" value="ECO:0007669"/>
    <property type="project" value="UniProtKB-KW"/>
</dbReference>
<sequence>MHYSFGDFLREQRKKTPPLVSEDLTGKTVVVTGSNVGLGFEATKHFARMNPGRLIMACRNMAYGEVAMAKIKEETGCQIIELWVLDLSSFASVIAFYERFERDGGRLDILVENAAVIPNPKDAPTTDGWAPGIQVNILATNLLALLLLPRLVHTAKEHNTVPRLVVVASDVHYRAKIPQHIIDAPKPWRAYNDPKSYRSGPPFSQYNDSKLFNVLFVRALAERFSFSTNSVIVDCVNPGFCASELRRGLNPLLRLGDKLFVALVARTTEEGSRQLVYAALGGKRDERKLHGAYISLSEIREPSDFVLSEDGRRAQERFWDDMIVEFTKVEPRVQDIVQTLFNKA</sequence>
<evidence type="ECO:0000256" key="1">
    <source>
        <dbReference type="ARBA" id="ARBA00023002"/>
    </source>
</evidence>
<accession>A0A8H5BHW9</accession>
<reference evidence="2 3" key="1">
    <citation type="journal article" date="2020" name="ISME J.">
        <title>Uncovering the hidden diversity of litter-decomposition mechanisms in mushroom-forming fungi.</title>
        <authorList>
            <person name="Floudas D."/>
            <person name="Bentzer J."/>
            <person name="Ahren D."/>
            <person name="Johansson T."/>
            <person name="Persson P."/>
            <person name="Tunlid A."/>
        </authorList>
    </citation>
    <scope>NUCLEOTIDE SEQUENCE [LARGE SCALE GENOMIC DNA]</scope>
    <source>
        <strain evidence="2 3">CBS 101986</strain>
    </source>
</reference>